<dbReference type="Proteomes" id="UP000289437">
    <property type="component" value="Unassembled WGS sequence"/>
</dbReference>
<keyword evidence="2" id="KW-1185">Reference proteome</keyword>
<sequence length="269" mass="28589">MNTLTTFLATMLGISIAVERVIEILKGWLTNFWLFKTNPDSAKEAQRIAFIHVLSGICGALIAACGKLTVLPNVPADSWLSWMIAGLLASGGSAFWNHALDLVKATKVTSEQGAIAAVNVNEKQNLLVEAHPASFARTMDAGSSSSVWQQEAIASSLCVVKVDPDTGSYKAPAKQSFALKLQVTSGSFNFVPSQCTAQDASGKDVPLSGVTANRLVFPASPADSYKLLIAYEFSPGSEAELSEDCVRAVVLDYVDGTVAVPRIYTIQIS</sequence>
<proteinExistence type="predicted"/>
<organism evidence="1 2">
    <name type="scientific">Granulicella sibirica</name>
    <dbReference type="NCBI Taxonomy" id="2479048"/>
    <lineage>
        <taxon>Bacteria</taxon>
        <taxon>Pseudomonadati</taxon>
        <taxon>Acidobacteriota</taxon>
        <taxon>Terriglobia</taxon>
        <taxon>Terriglobales</taxon>
        <taxon>Acidobacteriaceae</taxon>
        <taxon>Granulicella</taxon>
    </lineage>
</organism>
<gene>
    <name evidence="1" type="ORF">GRAN_3548</name>
</gene>
<dbReference type="EMBL" id="RDSM01000002">
    <property type="protein sequence ID" value="RXH56691.1"/>
    <property type="molecule type" value="Genomic_DNA"/>
</dbReference>
<reference evidence="1 2" key="1">
    <citation type="submission" date="2018-11" db="EMBL/GenBank/DDBJ databases">
        <authorList>
            <person name="Mardanov A.V."/>
            <person name="Ravin N.V."/>
            <person name="Dedysh S.N."/>
        </authorList>
    </citation>
    <scope>NUCLEOTIDE SEQUENCE [LARGE SCALE GENOMIC DNA]</scope>
    <source>
        <strain evidence="1 2">AF10</strain>
    </source>
</reference>
<comment type="caution">
    <text evidence="1">The sequence shown here is derived from an EMBL/GenBank/DDBJ whole genome shotgun (WGS) entry which is preliminary data.</text>
</comment>
<evidence type="ECO:0000313" key="1">
    <source>
        <dbReference type="EMBL" id="RXH56691.1"/>
    </source>
</evidence>
<dbReference type="RefSeq" id="WP_150133267.1">
    <property type="nucleotide sequence ID" value="NZ_RDSM01000002.1"/>
</dbReference>
<protein>
    <submittedName>
        <fullName evidence="1">Uncharacterized protein</fullName>
    </submittedName>
</protein>
<accession>A0A4Q0T556</accession>
<name>A0A4Q0T556_9BACT</name>
<dbReference type="OrthoDB" id="9554291at2"/>
<evidence type="ECO:0000313" key="2">
    <source>
        <dbReference type="Proteomes" id="UP000289437"/>
    </source>
</evidence>
<reference evidence="2" key="2">
    <citation type="submission" date="2019-02" db="EMBL/GenBank/DDBJ databases">
        <title>Granulicella sibirica sp. nov., a psychrotolerant acidobacterium isolated from an organic soil layer in forested tundra, West Siberia.</title>
        <authorList>
            <person name="Oshkin I.Y."/>
            <person name="Kulichevskaya I.S."/>
            <person name="Rijpstra W.I.C."/>
            <person name="Sinninghe Damste J.S."/>
            <person name="Rakitin A.L."/>
            <person name="Ravin N.V."/>
            <person name="Dedysh S.N."/>
        </authorList>
    </citation>
    <scope>NUCLEOTIDE SEQUENCE [LARGE SCALE GENOMIC DNA]</scope>
    <source>
        <strain evidence="2">AF10</strain>
    </source>
</reference>
<dbReference type="AlphaFoldDB" id="A0A4Q0T556"/>